<comment type="caution">
    <text evidence="1">The sequence shown here is derived from an EMBL/GenBank/DDBJ whole genome shotgun (WGS) entry which is preliminary data.</text>
</comment>
<evidence type="ECO:0000313" key="2">
    <source>
        <dbReference type="Proteomes" id="UP000824469"/>
    </source>
</evidence>
<sequence length="112" mass="12846">MALYSTFDIRLNNEVVVMNEEMEKQQQWAYVGFFFSFYSPTKNCQWICFSTAPLAELSTHCNYCSVLIPTWFATSSRNPGGGEDPIESRKPPELEETFCCILLSLETGKHQD</sequence>
<gene>
    <name evidence="1" type="ORF">KI387_009252</name>
</gene>
<accession>A0AA38CWS3</accession>
<proteinExistence type="predicted"/>
<name>A0AA38CWS3_TAXCH</name>
<feature type="non-terminal residue" evidence="1">
    <location>
        <position position="112"/>
    </location>
</feature>
<organism evidence="1 2">
    <name type="scientific">Taxus chinensis</name>
    <name type="common">Chinese yew</name>
    <name type="synonym">Taxus wallichiana var. chinensis</name>
    <dbReference type="NCBI Taxonomy" id="29808"/>
    <lineage>
        <taxon>Eukaryota</taxon>
        <taxon>Viridiplantae</taxon>
        <taxon>Streptophyta</taxon>
        <taxon>Embryophyta</taxon>
        <taxon>Tracheophyta</taxon>
        <taxon>Spermatophyta</taxon>
        <taxon>Pinopsida</taxon>
        <taxon>Pinidae</taxon>
        <taxon>Conifers II</taxon>
        <taxon>Cupressales</taxon>
        <taxon>Taxaceae</taxon>
        <taxon>Taxus</taxon>
    </lineage>
</organism>
<dbReference type="EMBL" id="JAHRHJ020000008">
    <property type="protein sequence ID" value="KAH9304848.1"/>
    <property type="molecule type" value="Genomic_DNA"/>
</dbReference>
<dbReference type="AlphaFoldDB" id="A0AA38CWS3"/>
<keyword evidence="2" id="KW-1185">Reference proteome</keyword>
<evidence type="ECO:0000313" key="1">
    <source>
        <dbReference type="EMBL" id="KAH9304848.1"/>
    </source>
</evidence>
<dbReference type="Proteomes" id="UP000824469">
    <property type="component" value="Unassembled WGS sequence"/>
</dbReference>
<protein>
    <submittedName>
        <fullName evidence="1">Uncharacterized protein</fullName>
    </submittedName>
</protein>
<reference evidence="1 2" key="1">
    <citation type="journal article" date="2021" name="Nat. Plants">
        <title>The Taxus genome provides insights into paclitaxel biosynthesis.</title>
        <authorList>
            <person name="Xiong X."/>
            <person name="Gou J."/>
            <person name="Liao Q."/>
            <person name="Li Y."/>
            <person name="Zhou Q."/>
            <person name="Bi G."/>
            <person name="Li C."/>
            <person name="Du R."/>
            <person name="Wang X."/>
            <person name="Sun T."/>
            <person name="Guo L."/>
            <person name="Liang H."/>
            <person name="Lu P."/>
            <person name="Wu Y."/>
            <person name="Zhang Z."/>
            <person name="Ro D.K."/>
            <person name="Shang Y."/>
            <person name="Huang S."/>
            <person name="Yan J."/>
        </authorList>
    </citation>
    <scope>NUCLEOTIDE SEQUENCE [LARGE SCALE GENOMIC DNA]</scope>
    <source>
        <strain evidence="1">Ta-2019</strain>
    </source>
</reference>